<gene>
    <name evidence="1" type="ORF">H8S23_13715</name>
</gene>
<name>A0A923L2B4_9FIRM</name>
<dbReference type="EMBL" id="JACONZ010000007">
    <property type="protein sequence ID" value="MBC5582565.1"/>
    <property type="molecule type" value="Genomic_DNA"/>
</dbReference>
<reference evidence="1" key="1">
    <citation type="submission" date="2020-08" db="EMBL/GenBank/DDBJ databases">
        <title>Genome public.</title>
        <authorList>
            <person name="Liu C."/>
            <person name="Sun Q."/>
        </authorList>
    </citation>
    <scope>NUCLEOTIDE SEQUENCE</scope>
    <source>
        <strain evidence="1">BX8</strain>
    </source>
</reference>
<proteinExistence type="predicted"/>
<dbReference type="RefSeq" id="WP_186888923.1">
    <property type="nucleotide sequence ID" value="NZ_JACONZ010000007.1"/>
</dbReference>
<sequence length="187" mass="20425">MEAFIYATQLKTAYEDLEKAREKLAAAPEDKQYAAEEAYHYLRVQNLLDNPIEQLRQHNQESREERPGMVQAAGLALNLLGSTAESLAIPAAATAAGAGSAGPYIATGISAAETYLQAYKNAVSRGLSTAQAEEEARMAAAQGVILEQMIGMLGKELGLDKYEGLEEFLGAVVEKVEEWWERSEEER</sequence>
<dbReference type="Proteomes" id="UP000659630">
    <property type="component" value="Unassembled WGS sequence"/>
</dbReference>
<evidence type="ECO:0000313" key="2">
    <source>
        <dbReference type="Proteomes" id="UP000659630"/>
    </source>
</evidence>
<evidence type="ECO:0000313" key="1">
    <source>
        <dbReference type="EMBL" id="MBC5582565.1"/>
    </source>
</evidence>
<protein>
    <submittedName>
        <fullName evidence="1">Uncharacterized protein</fullName>
    </submittedName>
</protein>
<accession>A0A923L2B4</accession>
<keyword evidence="2" id="KW-1185">Reference proteome</keyword>
<dbReference type="AlphaFoldDB" id="A0A923L2B4"/>
<organism evidence="1 2">
    <name type="scientific">Anaerofilum hominis</name>
    <dbReference type="NCBI Taxonomy" id="2763016"/>
    <lineage>
        <taxon>Bacteria</taxon>
        <taxon>Bacillati</taxon>
        <taxon>Bacillota</taxon>
        <taxon>Clostridia</taxon>
        <taxon>Eubacteriales</taxon>
        <taxon>Oscillospiraceae</taxon>
        <taxon>Anaerofilum</taxon>
    </lineage>
</organism>
<comment type="caution">
    <text evidence="1">The sequence shown here is derived from an EMBL/GenBank/DDBJ whole genome shotgun (WGS) entry which is preliminary data.</text>
</comment>